<name>A0A1H5YIA1_9GAMM</name>
<keyword evidence="2" id="KW-1185">Reference proteome</keyword>
<proteinExistence type="predicted"/>
<evidence type="ECO:0000313" key="2">
    <source>
        <dbReference type="Proteomes" id="UP000236745"/>
    </source>
</evidence>
<dbReference type="OrthoDB" id="5750169at2"/>
<dbReference type="AlphaFoldDB" id="A0A1H5YIA1"/>
<organism evidence="1 2">
    <name type="scientific">Marinobacterium lutimaris</name>
    <dbReference type="NCBI Taxonomy" id="568106"/>
    <lineage>
        <taxon>Bacteria</taxon>
        <taxon>Pseudomonadati</taxon>
        <taxon>Pseudomonadota</taxon>
        <taxon>Gammaproteobacteria</taxon>
        <taxon>Oceanospirillales</taxon>
        <taxon>Oceanospirillaceae</taxon>
        <taxon>Marinobacterium</taxon>
    </lineage>
</organism>
<evidence type="ECO:0000313" key="1">
    <source>
        <dbReference type="EMBL" id="SEG23430.1"/>
    </source>
</evidence>
<dbReference type="EMBL" id="FNVQ01000001">
    <property type="protein sequence ID" value="SEG23430.1"/>
    <property type="molecule type" value="Genomic_DNA"/>
</dbReference>
<reference evidence="1 2" key="1">
    <citation type="submission" date="2016-10" db="EMBL/GenBank/DDBJ databases">
        <authorList>
            <person name="de Groot N.N."/>
        </authorList>
    </citation>
    <scope>NUCLEOTIDE SEQUENCE [LARGE SCALE GENOMIC DNA]</scope>
    <source>
        <strain evidence="1 2">DSM 22012</strain>
    </source>
</reference>
<sequence>MKKLMVPVLLFFVAVAAGSWLWQSDKSSGGLDAYIPADTVIYFGGTPEEQVTERIMDYPISSIDPAQLEELLEEIGEVPEASAPGQKLLRALMLDFAAQSTSYRQLFSHYGIDLSGESVFYMHGIYPVLRMHLADQEAFDAVWQGISSESGVQPTDEVRGEVSLKRWRLTPADSADYVDLVVAQQESLATITFLSSLDAEGVEAERLGLQAPEQSLASSGEAAQLIKDQGFSDIFSGFVHLERIAKGVLQADDSRLSRDMAALSQRAGKPNPFTGDLAPVCRDEIVGLVGSVPRLVFGYQSVSAEGESIDIAMRTLLEMKSQSVTDILAGLRGHLPGHVNGDQMAGMAMGIDMDTLVPTLTKLWSLAGEQTFQCPQLQQAQQQMTATNPALLGVFTGMAQGIKGAGLSLYDLSFSQASGLPESVDFLLSVATENPELLISLFNTTAVPQSSGRLPKLPMDGAMTEVDLGFLSPGLTAQLGKQGQHLVIYSGEQAASAVESLAQESLEPNGLMSMSLDYPRIAGWIDTLPDSLLSQASGVNGDACMAHARIRQAVRSQPMRLHYRTDISSAGLVGETEMQMLPAVAEQFGAEDLAGRYEVRDLNQNCGQPPMIGEELVNADGSGSYKEFDPTGQCETLNYAYSWEKVGGQLRFDIADGQFRDSCDEEWVELEPHVARCDLLPAEGGFDCIYTDEEGEGLYRYSRLP</sequence>
<dbReference type="RefSeq" id="WP_104002640.1">
    <property type="nucleotide sequence ID" value="NZ_FNVQ01000001.1"/>
</dbReference>
<gene>
    <name evidence="1" type="ORF">SAMN05444390_1011761</name>
</gene>
<protein>
    <submittedName>
        <fullName evidence="1">Uncharacterized protein</fullName>
    </submittedName>
</protein>
<dbReference type="Proteomes" id="UP000236745">
    <property type="component" value="Unassembled WGS sequence"/>
</dbReference>
<accession>A0A1H5YIA1</accession>